<evidence type="ECO:0000256" key="4">
    <source>
        <dbReference type="ARBA" id="ARBA00023163"/>
    </source>
</evidence>
<evidence type="ECO:0000313" key="7">
    <source>
        <dbReference type="Proteomes" id="UP001195903"/>
    </source>
</evidence>
<feature type="domain" description="HTH lysR-type" evidence="5">
    <location>
        <begin position="1"/>
        <end position="61"/>
    </location>
</feature>
<reference evidence="6 7" key="1">
    <citation type="submission" date="2021-05" db="EMBL/GenBank/DDBJ databases">
        <title>Shewanella sp. JM162201.</title>
        <authorList>
            <person name="Xu S."/>
            <person name="Li A."/>
        </authorList>
    </citation>
    <scope>NUCLEOTIDE SEQUENCE [LARGE SCALE GENOMIC DNA]</scope>
    <source>
        <strain evidence="6 7">JM162201</strain>
    </source>
</reference>
<dbReference type="InterPro" id="IPR005119">
    <property type="entry name" value="LysR_subst-bd"/>
</dbReference>
<dbReference type="PANTHER" id="PTHR30118">
    <property type="entry name" value="HTH-TYPE TRANSCRIPTIONAL REGULATOR LEUO-RELATED"/>
    <property type="match status" value="1"/>
</dbReference>
<dbReference type="Pfam" id="PF03466">
    <property type="entry name" value="LysR_substrate"/>
    <property type="match status" value="1"/>
</dbReference>
<dbReference type="InterPro" id="IPR036388">
    <property type="entry name" value="WH-like_DNA-bd_sf"/>
</dbReference>
<sequence length="334" mass="36988">MIEQELRAFFVFKSVYETGSAKSVAELYGISQPKVSRYLLQLRETFSDSLFIRKNTGFVPTAKAHSLYPLVCDMVALSGKLEKLAHQEVLRRCVIALPPTLSVGLAEYLEAVPGMSELGLSMSVKPGRRTICEDIIQGTTCIAITHRDCTQNLECKHLSSKLSVEPIAEGEMLFVVSRSDSALWQAPLTLEAIGCYPFVVTQLPGFNDLTDPFERFCELEGLSLTTLQRASDLATLTEILTGSNAVSFLGSASAARFVERFPGLKAEMLPAAEYQRLHRAVPRPRYSLITRLDRKPMIPPLLLSTIHEYVKLQVMLPDNMNVTMAEAVGCTHSE</sequence>
<evidence type="ECO:0000313" key="6">
    <source>
        <dbReference type="EMBL" id="MBT1444844.1"/>
    </source>
</evidence>
<evidence type="ECO:0000256" key="3">
    <source>
        <dbReference type="ARBA" id="ARBA00023125"/>
    </source>
</evidence>
<protein>
    <submittedName>
        <fullName evidence="6">LysR family transcriptional regulator</fullName>
    </submittedName>
</protein>
<dbReference type="SUPFAM" id="SSF53850">
    <property type="entry name" value="Periplasmic binding protein-like II"/>
    <property type="match status" value="1"/>
</dbReference>
<evidence type="ECO:0000256" key="2">
    <source>
        <dbReference type="ARBA" id="ARBA00023015"/>
    </source>
</evidence>
<keyword evidence="2" id="KW-0805">Transcription regulation</keyword>
<dbReference type="PROSITE" id="PS50931">
    <property type="entry name" value="HTH_LYSR"/>
    <property type="match status" value="1"/>
</dbReference>
<dbReference type="Proteomes" id="UP001195903">
    <property type="component" value="Unassembled WGS sequence"/>
</dbReference>
<keyword evidence="3" id="KW-0238">DNA-binding</keyword>
<keyword evidence="4" id="KW-0804">Transcription</keyword>
<dbReference type="InterPro" id="IPR050389">
    <property type="entry name" value="LysR-type_TF"/>
</dbReference>
<dbReference type="EMBL" id="JAHEPS010000003">
    <property type="protein sequence ID" value="MBT1444844.1"/>
    <property type="molecule type" value="Genomic_DNA"/>
</dbReference>
<dbReference type="Gene3D" id="1.10.10.10">
    <property type="entry name" value="Winged helix-like DNA-binding domain superfamily/Winged helix DNA-binding domain"/>
    <property type="match status" value="1"/>
</dbReference>
<evidence type="ECO:0000256" key="1">
    <source>
        <dbReference type="ARBA" id="ARBA00009437"/>
    </source>
</evidence>
<keyword evidence="7" id="KW-1185">Reference proteome</keyword>
<dbReference type="Gene3D" id="3.40.190.290">
    <property type="match status" value="1"/>
</dbReference>
<dbReference type="PANTHER" id="PTHR30118:SF11">
    <property type="entry name" value="HTH-TYPE TRANSCRIPTIONAL REGULATOR YIDZ"/>
    <property type="match status" value="1"/>
</dbReference>
<comment type="caution">
    <text evidence="6">The sequence shown here is derived from an EMBL/GenBank/DDBJ whole genome shotgun (WGS) entry which is preliminary data.</text>
</comment>
<comment type="similarity">
    <text evidence="1">Belongs to the LysR transcriptional regulatory family.</text>
</comment>
<proteinExistence type="inferred from homology"/>
<name>A0ABS5V589_9GAMM</name>
<dbReference type="SUPFAM" id="SSF46785">
    <property type="entry name" value="Winged helix' DNA-binding domain"/>
    <property type="match status" value="1"/>
</dbReference>
<gene>
    <name evidence="6" type="ORF">KJI95_09950</name>
</gene>
<organism evidence="6 7">
    <name type="scientific">Shewanella jiangmenensis</name>
    <dbReference type="NCBI Taxonomy" id="2837387"/>
    <lineage>
        <taxon>Bacteria</taxon>
        <taxon>Pseudomonadati</taxon>
        <taxon>Pseudomonadota</taxon>
        <taxon>Gammaproteobacteria</taxon>
        <taxon>Alteromonadales</taxon>
        <taxon>Shewanellaceae</taxon>
        <taxon>Shewanella</taxon>
    </lineage>
</organism>
<dbReference type="Pfam" id="PF00126">
    <property type="entry name" value="HTH_1"/>
    <property type="match status" value="1"/>
</dbReference>
<dbReference type="InterPro" id="IPR000847">
    <property type="entry name" value="LysR_HTH_N"/>
</dbReference>
<accession>A0ABS5V589</accession>
<dbReference type="InterPro" id="IPR036390">
    <property type="entry name" value="WH_DNA-bd_sf"/>
</dbReference>
<evidence type="ECO:0000259" key="5">
    <source>
        <dbReference type="PROSITE" id="PS50931"/>
    </source>
</evidence>